<gene>
    <name evidence="3" type="ORF">LITE_LOCUS6365</name>
</gene>
<feature type="transmembrane region" description="Helical" evidence="1">
    <location>
        <begin position="48"/>
        <end position="66"/>
    </location>
</feature>
<dbReference type="PANTHER" id="PTHR46142:SF14">
    <property type="entry name" value="METHYLMALONYL-COA EPIMERASE, MITOCHONDRIAL-LIKE"/>
    <property type="match status" value="1"/>
</dbReference>
<evidence type="ECO:0000259" key="2">
    <source>
        <dbReference type="PROSITE" id="PS51819"/>
    </source>
</evidence>
<evidence type="ECO:0000256" key="1">
    <source>
        <dbReference type="SAM" id="Phobius"/>
    </source>
</evidence>
<keyword evidence="1" id="KW-0472">Membrane</keyword>
<dbReference type="InterPro" id="IPR029068">
    <property type="entry name" value="Glyas_Bleomycin-R_OHBP_Dase"/>
</dbReference>
<dbReference type="Pfam" id="PF00903">
    <property type="entry name" value="Glyoxalase"/>
    <property type="match status" value="1"/>
</dbReference>
<sequence>MRMRQASTENISSCILGKIQSNIFLSIILSPAAALACIYIIYKLSNPLINPFSILNAFAIHLFLFCENQLSNTRYILIELQAKGYRREKEKMIMKKSSISNNPLQLKSLNHISVACRSLERSLEFYQNVLGFFPIRRPGSFNFDGAWLSNYGIGIHLLQCDDLEEEDVPAAGITRINPKDNHISFQCESMAMAEKKLKEMEVEYVKSRVEEGGVYVDQLFFHDPDGHMVEICNCDNLPVVPLLPAAAAVVVRGGGCRSSESNILSLGRPCSTLNSSTSS</sequence>
<dbReference type="Proteomes" id="UP001154282">
    <property type="component" value="Unassembled WGS sequence"/>
</dbReference>
<reference evidence="3" key="1">
    <citation type="submission" date="2022-08" db="EMBL/GenBank/DDBJ databases">
        <authorList>
            <person name="Gutierrez-Valencia J."/>
        </authorList>
    </citation>
    <scope>NUCLEOTIDE SEQUENCE</scope>
</reference>
<dbReference type="PANTHER" id="PTHR46142">
    <property type="match status" value="1"/>
</dbReference>
<dbReference type="InterPro" id="IPR037523">
    <property type="entry name" value="VOC_core"/>
</dbReference>
<name>A0AAV0HWH6_9ROSI</name>
<keyword evidence="4" id="KW-1185">Reference proteome</keyword>
<organism evidence="3 4">
    <name type="scientific">Linum tenue</name>
    <dbReference type="NCBI Taxonomy" id="586396"/>
    <lineage>
        <taxon>Eukaryota</taxon>
        <taxon>Viridiplantae</taxon>
        <taxon>Streptophyta</taxon>
        <taxon>Embryophyta</taxon>
        <taxon>Tracheophyta</taxon>
        <taxon>Spermatophyta</taxon>
        <taxon>Magnoliopsida</taxon>
        <taxon>eudicotyledons</taxon>
        <taxon>Gunneridae</taxon>
        <taxon>Pentapetalae</taxon>
        <taxon>rosids</taxon>
        <taxon>fabids</taxon>
        <taxon>Malpighiales</taxon>
        <taxon>Linaceae</taxon>
        <taxon>Linum</taxon>
    </lineage>
</organism>
<dbReference type="InterPro" id="IPR004360">
    <property type="entry name" value="Glyas_Fos-R_dOase_dom"/>
</dbReference>
<keyword evidence="1" id="KW-1133">Transmembrane helix</keyword>
<comment type="caution">
    <text evidence="3">The sequence shown here is derived from an EMBL/GenBank/DDBJ whole genome shotgun (WGS) entry which is preliminary data.</text>
</comment>
<dbReference type="EMBL" id="CAMGYJ010000003">
    <property type="protein sequence ID" value="CAI0389646.1"/>
    <property type="molecule type" value="Genomic_DNA"/>
</dbReference>
<protein>
    <recommendedName>
        <fullName evidence="2">VOC domain-containing protein</fullName>
    </recommendedName>
</protein>
<feature type="domain" description="VOC" evidence="2">
    <location>
        <begin position="108"/>
        <end position="234"/>
    </location>
</feature>
<feature type="transmembrane region" description="Helical" evidence="1">
    <location>
        <begin position="21"/>
        <end position="42"/>
    </location>
</feature>
<dbReference type="SUPFAM" id="SSF54593">
    <property type="entry name" value="Glyoxalase/Bleomycin resistance protein/Dihydroxybiphenyl dioxygenase"/>
    <property type="match status" value="1"/>
</dbReference>
<accession>A0AAV0HWH6</accession>
<evidence type="ECO:0000313" key="4">
    <source>
        <dbReference type="Proteomes" id="UP001154282"/>
    </source>
</evidence>
<proteinExistence type="predicted"/>
<dbReference type="PROSITE" id="PS51819">
    <property type="entry name" value="VOC"/>
    <property type="match status" value="1"/>
</dbReference>
<dbReference type="CDD" id="cd07245">
    <property type="entry name" value="VOC_like"/>
    <property type="match status" value="1"/>
</dbReference>
<evidence type="ECO:0000313" key="3">
    <source>
        <dbReference type="EMBL" id="CAI0389646.1"/>
    </source>
</evidence>
<dbReference type="AlphaFoldDB" id="A0AAV0HWH6"/>
<keyword evidence="1" id="KW-0812">Transmembrane</keyword>
<dbReference type="Gene3D" id="3.10.180.10">
    <property type="entry name" value="2,3-Dihydroxybiphenyl 1,2-Dioxygenase, domain 1"/>
    <property type="match status" value="1"/>
</dbReference>